<organism evidence="1 2">
    <name type="scientific">Symbiodinium natans</name>
    <dbReference type="NCBI Taxonomy" id="878477"/>
    <lineage>
        <taxon>Eukaryota</taxon>
        <taxon>Sar</taxon>
        <taxon>Alveolata</taxon>
        <taxon>Dinophyceae</taxon>
        <taxon>Suessiales</taxon>
        <taxon>Symbiodiniaceae</taxon>
        <taxon>Symbiodinium</taxon>
    </lineage>
</organism>
<evidence type="ECO:0000313" key="1">
    <source>
        <dbReference type="EMBL" id="CAE7380489.1"/>
    </source>
</evidence>
<dbReference type="AlphaFoldDB" id="A0A812QFA5"/>
<dbReference type="EMBL" id="CAJNDS010002223">
    <property type="protein sequence ID" value="CAE7380489.1"/>
    <property type="molecule type" value="Genomic_DNA"/>
</dbReference>
<comment type="caution">
    <text evidence="1">The sequence shown here is derived from an EMBL/GenBank/DDBJ whole genome shotgun (WGS) entry which is preliminary data.</text>
</comment>
<evidence type="ECO:0000313" key="2">
    <source>
        <dbReference type="Proteomes" id="UP000604046"/>
    </source>
</evidence>
<dbReference type="Proteomes" id="UP000604046">
    <property type="component" value="Unassembled WGS sequence"/>
</dbReference>
<accession>A0A812QFA5</accession>
<dbReference type="OrthoDB" id="446300at2759"/>
<protein>
    <submittedName>
        <fullName evidence="1">Uncharacterized protein</fullName>
    </submittedName>
</protein>
<reference evidence="1" key="1">
    <citation type="submission" date="2021-02" db="EMBL/GenBank/DDBJ databases">
        <authorList>
            <person name="Dougan E. K."/>
            <person name="Rhodes N."/>
            <person name="Thang M."/>
            <person name="Chan C."/>
        </authorList>
    </citation>
    <scope>NUCLEOTIDE SEQUENCE</scope>
</reference>
<gene>
    <name evidence="1" type="ORF">SNAT2548_LOCUS20770</name>
</gene>
<name>A0A812QFA5_9DINO</name>
<proteinExistence type="predicted"/>
<keyword evidence="2" id="KW-1185">Reference proteome</keyword>
<sequence>MINNMFWNFGMGKAMQAQQLPRQQPRSAEMEGLTPDAAAFAASMNLDGKVQQALAALDGEAQRIAIGLVDLQAARNPSAVMWSMVKRLREARAEAWEHAISDLLRSL</sequence>